<dbReference type="GO" id="GO:0022857">
    <property type="term" value="F:transmembrane transporter activity"/>
    <property type="evidence" value="ECO:0007669"/>
    <property type="project" value="TreeGrafter"/>
</dbReference>
<reference evidence="9 10" key="1">
    <citation type="submission" date="2020-05" db="EMBL/GenBank/DDBJ databases">
        <title>Genome sequencing of Spirosoma sp. TS118.</title>
        <authorList>
            <person name="Lee J.-H."/>
            <person name="Jeong S."/>
            <person name="Zhao L."/>
            <person name="Jung J.-H."/>
            <person name="Kim M.-K."/>
            <person name="Lim S."/>
        </authorList>
    </citation>
    <scope>NUCLEOTIDE SEQUENCE [LARGE SCALE GENOMIC DNA]</scope>
    <source>
        <strain evidence="9 10">TS118</strain>
    </source>
</reference>
<dbReference type="AlphaFoldDB" id="A0A6M5YBS1"/>
<keyword evidence="4 6" id="KW-1133">Transmembrane helix</keyword>
<dbReference type="Proteomes" id="UP000502756">
    <property type="component" value="Chromosome"/>
</dbReference>
<feature type="domain" description="ABC3 transporter permease C-terminal" evidence="7">
    <location>
        <begin position="296"/>
        <end position="409"/>
    </location>
</feature>
<keyword evidence="2" id="KW-1003">Cell membrane</keyword>
<dbReference type="KEGG" id="stae:HNV11_19815"/>
<evidence type="ECO:0000256" key="1">
    <source>
        <dbReference type="ARBA" id="ARBA00004651"/>
    </source>
</evidence>
<evidence type="ECO:0000313" key="9">
    <source>
        <dbReference type="EMBL" id="QJW91465.1"/>
    </source>
</evidence>
<feature type="transmembrane region" description="Helical" evidence="6">
    <location>
        <begin position="773"/>
        <end position="793"/>
    </location>
</feature>
<feature type="transmembrane region" description="Helical" evidence="6">
    <location>
        <begin position="291"/>
        <end position="310"/>
    </location>
</feature>
<dbReference type="PANTHER" id="PTHR30572:SF18">
    <property type="entry name" value="ABC-TYPE MACROLIDE FAMILY EXPORT SYSTEM PERMEASE COMPONENT 2"/>
    <property type="match status" value="1"/>
</dbReference>
<dbReference type="PROSITE" id="PS51257">
    <property type="entry name" value="PROKAR_LIPOPROTEIN"/>
    <property type="match status" value="1"/>
</dbReference>
<feature type="domain" description="ABC3 transporter permease C-terminal" evidence="7">
    <location>
        <begin position="692"/>
        <end position="805"/>
    </location>
</feature>
<feature type="transmembrane region" description="Helical" evidence="6">
    <location>
        <begin position="346"/>
        <end position="365"/>
    </location>
</feature>
<dbReference type="GO" id="GO:0005886">
    <property type="term" value="C:plasma membrane"/>
    <property type="evidence" value="ECO:0007669"/>
    <property type="project" value="UniProtKB-SubCell"/>
</dbReference>
<feature type="domain" description="MacB-like periplasmic core" evidence="8">
    <location>
        <begin position="20"/>
        <end position="243"/>
    </location>
</feature>
<feature type="transmembrane region" description="Helical" evidence="6">
    <location>
        <begin position="21"/>
        <end position="41"/>
    </location>
</feature>
<dbReference type="RefSeq" id="WP_171741316.1">
    <property type="nucleotide sequence ID" value="NZ_CP053435.1"/>
</dbReference>
<feature type="transmembrane region" description="Helical" evidence="6">
    <location>
        <begin position="689"/>
        <end position="713"/>
    </location>
</feature>
<dbReference type="PANTHER" id="PTHR30572">
    <property type="entry name" value="MEMBRANE COMPONENT OF TRANSPORTER-RELATED"/>
    <property type="match status" value="1"/>
</dbReference>
<sequence>MLRNYLKIAFRNLLRHKSFTFINIVGLAIGLACCLAIVLFIQDELQYDRFNAKANRIYRVVTSMKMAEGREVDMARTPPAIGPALKATFPEVEEAVRIFSLGNGGEVLVSFADKKFMEPDVLLVDSSFFNVFSFPLVRGNPTKALAEPNSVVISESIAKKYFGSADPLNKTLDVAGGLKMRITGVMQDVPEHSHLKATCIGAFSTIRSIVESKRLENWGWQQFYTYIVLPENYDVTAFEPKLTAFTIEKMRDEAKRGGTQYQSRLQPLRDIYLRSSNLEYDIVKKGNINHVYAFAVIALFALLIACFNFMNLSTALSMQRAKEVGLRKVIGAGQSQLVRQFLGESVLLTLLALLVGIVIAQFWLYLFNDWMGKHLSFLDALNPAFIGGVLVATLLVGLLAGLYPAFFLSAFRPIKVLKGDVLNNNSGGYSLRKTLVVLQFAVSTALIIGTGIVFSQLNYIQRKDLGFNREQVIVLPIRTDAMAKGYESIKEELLRNPNIKAATACYGIPGGLFAGDGIRIPGREKDISTNMFLVDHDYVSTMGMQVVAGRNFSRKFGTDAEEGFIINETAAKTFGWGTPANAIGKEIIWEKWTPAPTPADSIKRGKVVGVVRDFNYKSLYQKVEPVVLHIAPTEFSSIVVRVQPENMEASLDFLKTQWQRLAPEWPFDYQMVDEQFADLYRSEQIFGKLFGLFTSLSILIACLGLFGLATFMVQQRFKEIGVRKVLGASVGSIVALLSKDFLRLVVIAIVLASPIAWYVMNRWLQDFAYKIDLAWWMFALAGLLAIGIALLTVSFQSIKAALMNPVKSLRTE</sequence>
<evidence type="ECO:0000313" key="10">
    <source>
        <dbReference type="Proteomes" id="UP000502756"/>
    </source>
</evidence>
<evidence type="ECO:0000256" key="5">
    <source>
        <dbReference type="ARBA" id="ARBA00023136"/>
    </source>
</evidence>
<accession>A0A6M5YBS1</accession>
<keyword evidence="5 6" id="KW-0472">Membrane</keyword>
<evidence type="ECO:0000256" key="3">
    <source>
        <dbReference type="ARBA" id="ARBA00022692"/>
    </source>
</evidence>
<evidence type="ECO:0000256" key="4">
    <source>
        <dbReference type="ARBA" id="ARBA00022989"/>
    </source>
</evidence>
<evidence type="ECO:0000256" key="2">
    <source>
        <dbReference type="ARBA" id="ARBA00022475"/>
    </source>
</evidence>
<dbReference type="Pfam" id="PF02687">
    <property type="entry name" value="FtsX"/>
    <property type="match status" value="2"/>
</dbReference>
<keyword evidence="3 6" id="KW-0812">Transmembrane</keyword>
<feature type="transmembrane region" description="Helical" evidence="6">
    <location>
        <begin position="435"/>
        <end position="454"/>
    </location>
</feature>
<dbReference type="InterPro" id="IPR003838">
    <property type="entry name" value="ABC3_permease_C"/>
</dbReference>
<comment type="subcellular location">
    <subcellularLocation>
        <location evidence="1">Cell membrane</location>
        <topology evidence="1">Multi-pass membrane protein</topology>
    </subcellularLocation>
</comment>
<organism evidence="9 10">
    <name type="scientific">Spirosoma taeanense</name>
    <dbReference type="NCBI Taxonomy" id="2735870"/>
    <lineage>
        <taxon>Bacteria</taxon>
        <taxon>Pseudomonadati</taxon>
        <taxon>Bacteroidota</taxon>
        <taxon>Cytophagia</taxon>
        <taxon>Cytophagales</taxon>
        <taxon>Cytophagaceae</taxon>
        <taxon>Spirosoma</taxon>
    </lineage>
</organism>
<dbReference type="InterPro" id="IPR025857">
    <property type="entry name" value="MacB_PCD"/>
</dbReference>
<protein>
    <submittedName>
        <fullName evidence="9">FtsX-like permease family protein</fullName>
    </submittedName>
</protein>
<feature type="transmembrane region" description="Helical" evidence="6">
    <location>
        <begin position="385"/>
        <end position="408"/>
    </location>
</feature>
<proteinExistence type="predicted"/>
<evidence type="ECO:0000256" key="6">
    <source>
        <dbReference type="SAM" id="Phobius"/>
    </source>
</evidence>
<dbReference type="EMBL" id="CP053435">
    <property type="protein sequence ID" value="QJW91465.1"/>
    <property type="molecule type" value="Genomic_DNA"/>
</dbReference>
<name>A0A6M5YBS1_9BACT</name>
<keyword evidence="10" id="KW-1185">Reference proteome</keyword>
<evidence type="ECO:0000259" key="8">
    <source>
        <dbReference type="Pfam" id="PF12704"/>
    </source>
</evidence>
<dbReference type="Pfam" id="PF12704">
    <property type="entry name" value="MacB_PCD"/>
    <property type="match status" value="1"/>
</dbReference>
<evidence type="ECO:0000259" key="7">
    <source>
        <dbReference type="Pfam" id="PF02687"/>
    </source>
</evidence>
<feature type="transmembrane region" description="Helical" evidence="6">
    <location>
        <begin position="741"/>
        <end position="761"/>
    </location>
</feature>
<dbReference type="InterPro" id="IPR050250">
    <property type="entry name" value="Macrolide_Exporter_MacB"/>
</dbReference>
<gene>
    <name evidence="9" type="ORF">HNV11_19815</name>
</gene>